<evidence type="ECO:0000313" key="3">
    <source>
        <dbReference type="Proteomes" id="UP000072618"/>
    </source>
</evidence>
<feature type="transmembrane region" description="Helical" evidence="1">
    <location>
        <begin position="41"/>
        <end position="57"/>
    </location>
</feature>
<keyword evidence="1" id="KW-0472">Membrane</keyword>
<sequence length="67" mass="7735">MSKGLKRMLKLGTLFLALFVLNMLFLKWLSVIGFVIHFSEISYLVPPLFSVIVLSMIEKKRSMKTTQ</sequence>
<organism evidence="2 3">
    <name type="scientific">Streptococcus suis</name>
    <dbReference type="NCBI Taxonomy" id="1307"/>
    <lineage>
        <taxon>Bacteria</taxon>
        <taxon>Bacillati</taxon>
        <taxon>Bacillota</taxon>
        <taxon>Bacilli</taxon>
        <taxon>Lactobacillales</taxon>
        <taxon>Streptococcaceae</taxon>
        <taxon>Streptococcus</taxon>
    </lineage>
</organism>
<dbReference type="EMBL" id="FIGJ01000002">
    <property type="protein sequence ID" value="CYU33016.1"/>
    <property type="molecule type" value="Genomic_DNA"/>
</dbReference>
<keyword evidence="1" id="KW-0812">Transmembrane</keyword>
<accession>A0A0Z8DTG6</accession>
<dbReference type="Proteomes" id="UP000072618">
    <property type="component" value="Unassembled WGS sequence"/>
</dbReference>
<name>A0A0Z8DTG6_STRSU</name>
<evidence type="ECO:0000313" key="2">
    <source>
        <dbReference type="EMBL" id="CYU33016.1"/>
    </source>
</evidence>
<protein>
    <submittedName>
        <fullName evidence="2">Uncharacterized protein</fullName>
    </submittedName>
</protein>
<feature type="transmembrane region" description="Helical" evidence="1">
    <location>
        <begin position="12"/>
        <end position="35"/>
    </location>
</feature>
<dbReference type="AlphaFoldDB" id="A0A0Z8DTG6"/>
<evidence type="ECO:0000256" key="1">
    <source>
        <dbReference type="SAM" id="Phobius"/>
    </source>
</evidence>
<gene>
    <name evidence="2" type="ORF">ERS132394_00214</name>
</gene>
<keyword evidence="1" id="KW-1133">Transmembrane helix</keyword>
<proteinExistence type="predicted"/>
<reference evidence="2 3" key="1">
    <citation type="submission" date="2016-02" db="EMBL/GenBank/DDBJ databases">
        <authorList>
            <consortium name="Pathogen Informatics"/>
        </authorList>
    </citation>
    <scope>NUCLEOTIDE SEQUENCE [LARGE SCALE GENOMIC DNA]</scope>
    <source>
        <strain evidence="2 3">LSS32</strain>
    </source>
</reference>